<geneLocation type="mitochondrion" evidence="2"/>
<feature type="transmembrane region" description="Helical" evidence="1">
    <location>
        <begin position="56"/>
        <end position="75"/>
    </location>
</feature>
<keyword evidence="2" id="KW-0496">Mitochondrion</keyword>
<name>A0A191TFW3_WASAN</name>
<dbReference type="AlphaFoldDB" id="A0A191TFW3"/>
<organism evidence="2">
    <name type="scientific">Wasmannia auropunctata</name>
    <name type="common">Little fire ant</name>
    <dbReference type="NCBI Taxonomy" id="64793"/>
    <lineage>
        <taxon>Eukaryota</taxon>
        <taxon>Metazoa</taxon>
        <taxon>Ecdysozoa</taxon>
        <taxon>Arthropoda</taxon>
        <taxon>Hexapoda</taxon>
        <taxon>Insecta</taxon>
        <taxon>Pterygota</taxon>
        <taxon>Neoptera</taxon>
        <taxon>Endopterygota</taxon>
        <taxon>Hymenoptera</taxon>
        <taxon>Apocrita</taxon>
        <taxon>Aculeata</taxon>
        <taxon>Formicoidea</taxon>
        <taxon>Formicidae</taxon>
        <taxon>Myrmicinae</taxon>
        <taxon>Wasmannia</taxon>
    </lineage>
</organism>
<feature type="transmembrane region" description="Helical" evidence="1">
    <location>
        <begin position="96"/>
        <end position="119"/>
    </location>
</feature>
<dbReference type="EMBL" id="KX146469">
    <property type="protein sequence ID" value="ANI87504.1"/>
    <property type="molecule type" value="Genomic_DNA"/>
</dbReference>
<gene>
    <name evidence="2" type="primary">nad6</name>
</gene>
<keyword evidence="1" id="KW-0472">Membrane</keyword>
<evidence type="ECO:0000256" key="1">
    <source>
        <dbReference type="SAM" id="Phobius"/>
    </source>
</evidence>
<reference evidence="2" key="1">
    <citation type="journal article" date="2016" name="Conserv Genet Resour">
        <title>The complete mitochondrial genomes of two globally invasive ants, the Argentine ant Linepithema humile and the little fire ant Wasmannia auropunctata.</title>
        <authorList>
            <person name="Duan X.-Y."/>
            <person name="Peng X.-Y."/>
            <person name="Qian Z.-Q."/>
        </authorList>
    </citation>
    <scope>NUCLEOTIDE SEQUENCE</scope>
</reference>
<protein>
    <submittedName>
        <fullName evidence="2">NADH dehydrogenase subunit 6</fullName>
    </submittedName>
</protein>
<proteinExistence type="predicted"/>
<evidence type="ECO:0000313" key="2">
    <source>
        <dbReference type="EMBL" id="ANI87504.1"/>
    </source>
</evidence>
<keyword evidence="1" id="KW-0812">Transmembrane</keyword>
<accession>A0A191TFW3</accession>
<feature type="transmembrane region" description="Helical" evidence="1">
    <location>
        <begin position="139"/>
        <end position="165"/>
    </location>
</feature>
<keyword evidence="1" id="KW-1133">Transmembrane helix</keyword>
<feature type="transmembrane region" description="Helical" evidence="1">
    <location>
        <begin position="6"/>
        <end position="25"/>
    </location>
</feature>
<feature type="transmembrane region" description="Helical" evidence="1">
    <location>
        <begin position="32"/>
        <end position="50"/>
    </location>
</feature>
<sequence length="179" mass="20933">MMKLSNLILLLILPLMIIIFLLIINHMHPITMIIYLIIYSIITAIIMTSWSFNHIYSIMIFLIMISGLLIIFLYFSSLISNEMNKITMKSPTLISFSLNIFTLTYLLFNVKMFMMYPPYYSTDSSPMFMLNNSLFSNIFNIYLYPFCNFSLLCIFFLLISLLSIIKISSIKSSSLRKLK</sequence>